<gene>
    <name evidence="1" type="ORF">H6G74_04095</name>
</gene>
<dbReference type="SUPFAM" id="SSF52980">
    <property type="entry name" value="Restriction endonuclease-like"/>
    <property type="match status" value="1"/>
</dbReference>
<dbReference type="CDD" id="cd22366">
    <property type="entry name" value="XisH-like"/>
    <property type="match status" value="1"/>
</dbReference>
<protein>
    <submittedName>
        <fullName evidence="1">XisH family protein</fullName>
    </submittedName>
</protein>
<proteinExistence type="predicted"/>
<name>A0ABR8FRC9_9NOSO</name>
<dbReference type="RefSeq" id="WP_190966458.1">
    <property type="nucleotide sequence ID" value="NZ_JACJTB010000003.1"/>
</dbReference>
<accession>A0ABR8FRC9</accession>
<evidence type="ECO:0000313" key="2">
    <source>
        <dbReference type="Proteomes" id="UP000603457"/>
    </source>
</evidence>
<dbReference type="InterPro" id="IPR011856">
    <property type="entry name" value="tRNA_endonuc-like_dom_sf"/>
</dbReference>
<reference evidence="1 2" key="1">
    <citation type="journal article" date="2020" name="ISME J.">
        <title>Comparative genomics reveals insights into cyanobacterial evolution and habitat adaptation.</title>
        <authorList>
            <person name="Chen M.Y."/>
            <person name="Teng W.K."/>
            <person name="Zhao L."/>
            <person name="Hu C.X."/>
            <person name="Zhou Y.K."/>
            <person name="Han B.P."/>
            <person name="Song L.R."/>
            <person name="Shu W.S."/>
        </authorList>
    </citation>
    <scope>NUCLEOTIDE SEQUENCE [LARGE SCALE GENOMIC DNA]</scope>
    <source>
        <strain evidence="1 2">FACHB-130</strain>
    </source>
</reference>
<sequence>MAAKDLFHDAVRRALEKEGWCITDDPLFLRFGGLDMYIDLGAEKILAAERGEEKIAVEVKSFVSPSATTEFSTALGQFLKYQLALEEEQPERLLYLAVPFDTYRAFFTLELPRLLIQRYQVRLIIFSPDEEAIIKWQK</sequence>
<keyword evidence="2" id="KW-1185">Reference proteome</keyword>
<dbReference type="Gene3D" id="3.40.1350.10">
    <property type="match status" value="1"/>
</dbReference>
<dbReference type="InterPro" id="IPR014919">
    <property type="entry name" value="XisH"/>
</dbReference>
<dbReference type="InterPro" id="IPR011335">
    <property type="entry name" value="Restrct_endonuc-II-like"/>
</dbReference>
<dbReference type="Proteomes" id="UP000603457">
    <property type="component" value="Unassembled WGS sequence"/>
</dbReference>
<comment type="caution">
    <text evidence="1">The sequence shown here is derived from an EMBL/GenBank/DDBJ whole genome shotgun (WGS) entry which is preliminary data.</text>
</comment>
<dbReference type="EMBL" id="JACJTB010000003">
    <property type="protein sequence ID" value="MBD2593510.1"/>
    <property type="molecule type" value="Genomic_DNA"/>
</dbReference>
<dbReference type="Pfam" id="PF08814">
    <property type="entry name" value="XisH"/>
    <property type="match status" value="1"/>
</dbReference>
<organism evidence="1 2">
    <name type="scientific">Nostoc spongiaeforme FACHB-130</name>
    <dbReference type="NCBI Taxonomy" id="1357510"/>
    <lineage>
        <taxon>Bacteria</taxon>
        <taxon>Bacillati</taxon>
        <taxon>Cyanobacteriota</taxon>
        <taxon>Cyanophyceae</taxon>
        <taxon>Nostocales</taxon>
        <taxon>Nostocaceae</taxon>
        <taxon>Nostoc</taxon>
    </lineage>
</organism>
<evidence type="ECO:0000313" key="1">
    <source>
        <dbReference type="EMBL" id="MBD2593510.1"/>
    </source>
</evidence>